<name>J9F895_9ZZZZ</name>
<sequence length="130" mass="15386">ERRRSQVVIDKILGTNREQKTEQDIKTAKQYSFSSFAQFKAVMASMGYEVFQKEEQVYIKQGGRIQKKLPLAEIEALFQKNYQDKARNRQLRACLMKYRDVCANKEELQKEMKKNFGVDIVFFGKKDKPY</sequence>
<organism evidence="1">
    <name type="scientific">gut metagenome</name>
    <dbReference type="NCBI Taxonomy" id="749906"/>
    <lineage>
        <taxon>unclassified sequences</taxon>
        <taxon>metagenomes</taxon>
        <taxon>organismal metagenomes</taxon>
    </lineage>
</organism>
<feature type="non-terminal residue" evidence="1">
    <location>
        <position position="1"/>
    </location>
</feature>
<proteinExistence type="predicted"/>
<evidence type="ECO:0000313" key="1">
    <source>
        <dbReference type="EMBL" id="EJW90678.1"/>
    </source>
</evidence>
<reference evidence="1" key="1">
    <citation type="journal article" date="2012" name="PLoS ONE">
        <title>Gene sets for utilization of primary and secondary nutrition supplies in the distal gut of endangered iberian lynx.</title>
        <authorList>
            <person name="Alcaide M."/>
            <person name="Messina E."/>
            <person name="Richter M."/>
            <person name="Bargiela R."/>
            <person name="Peplies J."/>
            <person name="Huws S.A."/>
            <person name="Newbold C.J."/>
            <person name="Golyshin P.N."/>
            <person name="Simon M.A."/>
            <person name="Lopez G."/>
            <person name="Yakimov M.M."/>
            <person name="Ferrer M."/>
        </authorList>
    </citation>
    <scope>NUCLEOTIDE SEQUENCE</scope>
</reference>
<accession>J9F895</accession>
<comment type="caution">
    <text evidence="1">The sequence shown here is derived from an EMBL/GenBank/DDBJ whole genome shotgun (WGS) entry which is preliminary data.</text>
</comment>
<feature type="non-terminal residue" evidence="1">
    <location>
        <position position="130"/>
    </location>
</feature>
<gene>
    <name evidence="1" type="ORF">EVA_21215</name>
</gene>
<dbReference type="EMBL" id="AMCI01008680">
    <property type="protein sequence ID" value="EJW90678.1"/>
    <property type="molecule type" value="Genomic_DNA"/>
</dbReference>
<dbReference type="AlphaFoldDB" id="J9F895"/>
<protein>
    <submittedName>
        <fullName evidence="1">Mobilization protein</fullName>
    </submittedName>
</protein>